<dbReference type="Gene3D" id="3.30.230.80">
    <property type="match status" value="1"/>
</dbReference>
<feature type="binding site" evidence="8">
    <location>
        <position position="77"/>
    </location>
    <ligand>
        <name>ATP</name>
        <dbReference type="ChEBI" id="CHEBI:30616"/>
    </ligand>
</feature>
<dbReference type="SUPFAM" id="SSF55874">
    <property type="entry name" value="ATPase domain of HSP90 chaperone/DNA topoisomerase II/histidine kinase"/>
    <property type="match status" value="1"/>
</dbReference>
<name>A0A223E5Y8_9BACI</name>
<evidence type="ECO:0000256" key="1">
    <source>
        <dbReference type="ARBA" id="ARBA00008239"/>
    </source>
</evidence>
<dbReference type="GO" id="GO:0005524">
    <property type="term" value="F:ATP binding"/>
    <property type="evidence" value="ECO:0007669"/>
    <property type="project" value="UniProtKB-UniRule"/>
</dbReference>
<feature type="binding site" evidence="8">
    <location>
        <position position="96"/>
    </location>
    <ligand>
        <name>ATP</name>
        <dbReference type="ChEBI" id="CHEBI:30616"/>
    </ligand>
</feature>
<dbReference type="FunFam" id="3.40.50.11260:FF:000008">
    <property type="entry name" value="Chaperone protein HtpG"/>
    <property type="match status" value="1"/>
</dbReference>
<dbReference type="CDD" id="cd16927">
    <property type="entry name" value="HATPase_Hsp90-like"/>
    <property type="match status" value="1"/>
</dbReference>
<dbReference type="Pfam" id="PF13589">
    <property type="entry name" value="HATPase_c_3"/>
    <property type="match status" value="1"/>
</dbReference>
<dbReference type="HAMAP" id="MF_00505">
    <property type="entry name" value="HSP90"/>
    <property type="match status" value="1"/>
</dbReference>
<feature type="binding site" evidence="8">
    <location>
        <position position="35"/>
    </location>
    <ligand>
        <name>ATP</name>
        <dbReference type="ChEBI" id="CHEBI:30616"/>
    </ligand>
</feature>
<dbReference type="Gene3D" id="3.40.50.11260">
    <property type="match status" value="1"/>
</dbReference>
<comment type="similarity">
    <text evidence="1 7">Belongs to the heat shock protein 90 family.</text>
</comment>
<evidence type="ECO:0000256" key="9">
    <source>
        <dbReference type="SAM" id="Coils"/>
    </source>
</evidence>
<evidence type="ECO:0000256" key="2">
    <source>
        <dbReference type="ARBA" id="ARBA00022490"/>
    </source>
</evidence>
<dbReference type="KEGG" id="apak:AP3564_11055"/>
<organism evidence="10 11">
    <name type="scientific">Aeribacillus pallidus</name>
    <dbReference type="NCBI Taxonomy" id="33936"/>
    <lineage>
        <taxon>Bacteria</taxon>
        <taxon>Bacillati</taxon>
        <taxon>Bacillota</taxon>
        <taxon>Bacilli</taxon>
        <taxon>Bacillales</taxon>
        <taxon>Bacillaceae</taxon>
        <taxon>Aeribacillus</taxon>
    </lineage>
</organism>
<dbReference type="InterPro" id="IPR020575">
    <property type="entry name" value="Hsp90_N"/>
</dbReference>
<keyword evidence="2 7" id="KW-0963">Cytoplasm</keyword>
<evidence type="ECO:0000256" key="6">
    <source>
        <dbReference type="ARBA" id="ARBA00023186"/>
    </source>
</evidence>
<dbReference type="GO" id="GO:0005737">
    <property type="term" value="C:cytoplasm"/>
    <property type="evidence" value="ECO:0007669"/>
    <property type="project" value="UniProtKB-SubCell"/>
</dbReference>
<dbReference type="Gene3D" id="3.30.565.10">
    <property type="entry name" value="Histidine kinase-like ATPase, C-terminal domain"/>
    <property type="match status" value="1"/>
</dbReference>
<protein>
    <recommendedName>
        <fullName evidence="7">Chaperone protein HtpG</fullName>
    </recommendedName>
    <alternativeName>
        <fullName evidence="7">Heat shock protein HtpG</fullName>
    </alternativeName>
    <alternativeName>
        <fullName evidence="7">High temperature protein G</fullName>
    </alternativeName>
</protein>
<evidence type="ECO:0000256" key="8">
    <source>
        <dbReference type="PIRSR" id="PIRSR002583-1"/>
    </source>
</evidence>
<keyword evidence="9" id="KW-0175">Coiled coil</keyword>
<dbReference type="InterPro" id="IPR001404">
    <property type="entry name" value="Hsp90_fam"/>
</dbReference>
<dbReference type="GO" id="GO:0140662">
    <property type="term" value="F:ATP-dependent protein folding chaperone"/>
    <property type="evidence" value="ECO:0007669"/>
    <property type="project" value="InterPro"/>
</dbReference>
<accession>A0A223E5Y8</accession>
<dbReference type="GO" id="GO:0051082">
    <property type="term" value="F:unfolded protein binding"/>
    <property type="evidence" value="ECO:0007669"/>
    <property type="project" value="UniProtKB-UniRule"/>
</dbReference>
<keyword evidence="3 7" id="KW-0547">Nucleotide-binding</keyword>
<dbReference type="InterPro" id="IPR036890">
    <property type="entry name" value="HATPase_C_sf"/>
</dbReference>
<sequence>MEKKEFQAESKRLLEMMINSIYTKKEVFLRELISNASDAIDKIYYKALTDDSLTFQKDQYYIKVIPNKEKRTLTIVDTGIGMTKEELEENLGTIAKSGSLAFKKENELKDGYDIIGQFGVGFYAAFMVADVVTVISKALGSDQAYKWESKGADGFTIEPYEKEEVGTEIILKIKENTEDDNYDEFLDEYRLKQIIKKYSDFIRYPIKMDVKVQKPKNENENEFEEVVEEQTINSMVPIWRKNKSELTDEDYENFYAEKHYGFDKPLKHIHISVDGTVRYQAILYIPEKTPFNYYTAEYEKGLELYSNGVLIMNKCPDLLPDYFSFVKGMVDSEDLSLNISREMLQHDKQLKIIAKNIQNKIKRELENLLKNQREKYEKFYEAFGRQLKYGVYSDFGANKETLQDLLMFYSSKEKKLVTLQEYVSRMPEEQKYIYYATGDSYERIEKLPQTELVADKGYEILYLTEDIDEFAIKMLMTYKEKEFKSVSSGDLGISEEENKKETEKEHKELFEQMKSILGDKVKDVRASKRLKTHPVCLSTDGEITIEMEKVLNAMPNSQNIKAEKVLEINTDHEVFQTLKAAYENDQEKLKLFTNILYNQALLIEGLPVQDPVEFTNDICKIMVS</sequence>
<dbReference type="AlphaFoldDB" id="A0A223E5Y8"/>
<proteinExistence type="inferred from homology"/>
<dbReference type="PIRSF" id="PIRSF002583">
    <property type="entry name" value="Hsp90"/>
    <property type="match status" value="1"/>
</dbReference>
<comment type="function">
    <text evidence="7">Molecular chaperone. Has ATPase activity.</text>
</comment>
<dbReference type="FunFam" id="3.30.565.10:FF:000005">
    <property type="entry name" value="Heat shock protein 90"/>
    <property type="match status" value="1"/>
</dbReference>
<dbReference type="Proteomes" id="UP000214606">
    <property type="component" value="Chromosome"/>
</dbReference>
<feature type="binding site" evidence="8">
    <location>
        <begin position="117"/>
        <end position="122"/>
    </location>
    <ligand>
        <name>ATP</name>
        <dbReference type="ChEBI" id="CHEBI:30616"/>
    </ligand>
</feature>
<dbReference type="InterPro" id="IPR037196">
    <property type="entry name" value="HSP90_C"/>
</dbReference>
<evidence type="ECO:0000256" key="5">
    <source>
        <dbReference type="ARBA" id="ARBA00023016"/>
    </source>
</evidence>
<evidence type="ECO:0000313" key="11">
    <source>
        <dbReference type="Proteomes" id="UP000214606"/>
    </source>
</evidence>
<evidence type="ECO:0000313" key="10">
    <source>
        <dbReference type="EMBL" id="ASS90687.1"/>
    </source>
</evidence>
<keyword evidence="4 7" id="KW-0067">ATP-binding</keyword>
<dbReference type="RefSeq" id="WP_094245452.1">
    <property type="nucleotide sequence ID" value="NZ_CP017703.1"/>
</dbReference>
<dbReference type="FunFam" id="1.20.120.790:FF:000006">
    <property type="entry name" value="Chaperone protein HtpG"/>
    <property type="match status" value="1"/>
</dbReference>
<dbReference type="FunFam" id="3.30.230.80:FF:000002">
    <property type="entry name" value="Molecular chaperone HtpG"/>
    <property type="match status" value="1"/>
</dbReference>
<feature type="binding site" evidence="8">
    <location>
        <position position="167"/>
    </location>
    <ligand>
        <name>ATP</name>
        <dbReference type="ChEBI" id="CHEBI:30616"/>
    </ligand>
</feature>
<comment type="subunit">
    <text evidence="7">Homodimer.</text>
</comment>
<feature type="binding site" evidence="8">
    <location>
        <position position="82"/>
    </location>
    <ligand>
        <name>ATP</name>
        <dbReference type="ChEBI" id="CHEBI:30616"/>
    </ligand>
</feature>
<dbReference type="PRINTS" id="PR00775">
    <property type="entry name" value="HEATSHOCK90"/>
</dbReference>
<dbReference type="EMBL" id="CP017703">
    <property type="protein sequence ID" value="ASS90687.1"/>
    <property type="molecule type" value="Genomic_DNA"/>
</dbReference>
<dbReference type="Pfam" id="PF00183">
    <property type="entry name" value="HSP90"/>
    <property type="match status" value="1"/>
</dbReference>
<reference evidence="10 11" key="1">
    <citation type="submission" date="2016-10" db="EMBL/GenBank/DDBJ databases">
        <title>The whole genome sequencing and assembly of Aeribacillus pallidus KCTC3564 strain.</title>
        <authorList>
            <person name="Lee Y.-J."/>
            <person name="Park M.-K."/>
            <person name="Yi H."/>
            <person name="Bahn Y.-S."/>
            <person name="Kim J.F."/>
            <person name="Lee D.-W."/>
        </authorList>
    </citation>
    <scope>NUCLEOTIDE SEQUENCE [LARGE SCALE GENOMIC DNA]</scope>
    <source>
        <strain evidence="10 11">KCTC3564</strain>
    </source>
</reference>
<dbReference type="PANTHER" id="PTHR11528">
    <property type="entry name" value="HEAT SHOCK PROTEIN 90 FAMILY MEMBER"/>
    <property type="match status" value="1"/>
</dbReference>
<feature type="binding site" evidence="8">
    <location>
        <begin position="97"/>
        <end position="98"/>
    </location>
    <ligand>
        <name>ATP</name>
        <dbReference type="ChEBI" id="CHEBI:30616"/>
    </ligand>
</feature>
<feature type="binding site" evidence="8">
    <location>
        <position position="90"/>
    </location>
    <ligand>
        <name>ATP</name>
        <dbReference type="ChEBI" id="CHEBI:30616"/>
    </ligand>
</feature>
<gene>
    <name evidence="7" type="primary">htpG</name>
    <name evidence="10" type="ORF">AP3564_11055</name>
</gene>
<dbReference type="InterPro" id="IPR020568">
    <property type="entry name" value="Ribosomal_Su5_D2-typ_SF"/>
</dbReference>
<feature type="binding site" evidence="8">
    <location>
        <position position="31"/>
    </location>
    <ligand>
        <name>ATP</name>
        <dbReference type="ChEBI" id="CHEBI:30616"/>
    </ligand>
</feature>
<keyword evidence="6 7" id="KW-0143">Chaperone</keyword>
<keyword evidence="5 7" id="KW-0346">Stress response</keyword>
<feature type="coiled-coil region" evidence="9">
    <location>
        <begin position="354"/>
        <end position="382"/>
    </location>
</feature>
<dbReference type="GeneID" id="301125540"/>
<dbReference type="GO" id="GO:0016887">
    <property type="term" value="F:ATP hydrolysis activity"/>
    <property type="evidence" value="ECO:0007669"/>
    <property type="project" value="InterPro"/>
</dbReference>
<feature type="binding site" evidence="8">
    <location>
        <position position="341"/>
    </location>
    <ligand>
        <name>ATP</name>
        <dbReference type="ChEBI" id="CHEBI:30616"/>
    </ligand>
</feature>
<evidence type="ECO:0000256" key="3">
    <source>
        <dbReference type="ARBA" id="ARBA00022741"/>
    </source>
</evidence>
<feature type="region of interest" description="C" evidence="7">
    <location>
        <begin position="550"/>
        <end position="624"/>
    </location>
</feature>
<dbReference type="NCBIfam" id="NF003555">
    <property type="entry name" value="PRK05218.1"/>
    <property type="match status" value="1"/>
</dbReference>
<dbReference type="SUPFAM" id="SSF110942">
    <property type="entry name" value="HSP90 C-terminal domain"/>
    <property type="match status" value="1"/>
</dbReference>
<dbReference type="SUPFAM" id="SSF54211">
    <property type="entry name" value="Ribosomal protein S5 domain 2-like"/>
    <property type="match status" value="1"/>
</dbReference>
<feature type="region of interest" description="A; substrate-binding" evidence="7">
    <location>
        <begin position="1"/>
        <end position="341"/>
    </location>
</feature>
<evidence type="ECO:0000256" key="7">
    <source>
        <dbReference type="HAMAP-Rule" id="MF_00505"/>
    </source>
</evidence>
<comment type="subcellular location">
    <subcellularLocation>
        <location evidence="7">Cytoplasm</location>
    </subcellularLocation>
</comment>
<comment type="caution">
    <text evidence="7">Lacks conserved residue(s) required for the propagation of feature annotation.</text>
</comment>
<evidence type="ECO:0000256" key="4">
    <source>
        <dbReference type="ARBA" id="ARBA00022840"/>
    </source>
</evidence>
<dbReference type="Gene3D" id="1.20.120.790">
    <property type="entry name" value="Heat shock protein 90, C-terminal domain"/>
    <property type="match status" value="1"/>
</dbReference>